<dbReference type="SUPFAM" id="SSF159127">
    <property type="entry name" value="HupF/HypC-like"/>
    <property type="match status" value="1"/>
</dbReference>
<dbReference type="GO" id="GO:1902670">
    <property type="term" value="F:carbon dioxide binding"/>
    <property type="evidence" value="ECO:0007669"/>
    <property type="project" value="TreeGrafter"/>
</dbReference>
<organism evidence="2 3">
    <name type="scientific">Yersinia ruckeri</name>
    <dbReference type="NCBI Taxonomy" id="29486"/>
    <lineage>
        <taxon>Bacteria</taxon>
        <taxon>Pseudomonadati</taxon>
        <taxon>Pseudomonadota</taxon>
        <taxon>Gammaproteobacteria</taxon>
        <taxon>Enterobacterales</taxon>
        <taxon>Yersiniaceae</taxon>
        <taxon>Yersinia</taxon>
    </lineage>
</organism>
<dbReference type="AlphaFoldDB" id="A0A380QLA1"/>
<dbReference type="GO" id="GO:0051604">
    <property type="term" value="P:protein maturation"/>
    <property type="evidence" value="ECO:0007669"/>
    <property type="project" value="TreeGrafter"/>
</dbReference>
<dbReference type="GO" id="GO:0005506">
    <property type="term" value="F:iron ion binding"/>
    <property type="evidence" value="ECO:0007669"/>
    <property type="project" value="TreeGrafter"/>
</dbReference>
<dbReference type="Gene3D" id="2.30.30.140">
    <property type="match status" value="1"/>
</dbReference>
<comment type="similarity">
    <text evidence="1">Belongs to the HupF/HypC family.</text>
</comment>
<reference evidence="2 3" key="1">
    <citation type="submission" date="2018-06" db="EMBL/GenBank/DDBJ databases">
        <authorList>
            <consortium name="Pathogen Informatics"/>
            <person name="Doyle S."/>
        </authorList>
    </citation>
    <scope>NUCLEOTIDE SEQUENCE [LARGE SCALE GENOMIC DNA]</scope>
    <source>
        <strain evidence="2 3">NCTC10476</strain>
    </source>
</reference>
<evidence type="ECO:0000256" key="1">
    <source>
        <dbReference type="ARBA" id="ARBA00006018"/>
    </source>
</evidence>
<accession>A0A380QLA1</accession>
<dbReference type="Gene3D" id="6.10.250.910">
    <property type="match status" value="1"/>
</dbReference>
<dbReference type="EMBL" id="UHJG01000001">
    <property type="protein sequence ID" value="SUP99338.1"/>
    <property type="molecule type" value="Genomic_DNA"/>
</dbReference>
<dbReference type="FunFam" id="2.30.30.140:FF:000022">
    <property type="entry name" value="Hydrogenase assembly chaperone HybG"/>
    <property type="match status" value="1"/>
</dbReference>
<sequence>MADMVGATAMCIGIPGQIVALHEQQADHAWAQVCGMRREVNIALVCDGVREQLIGCWVLIHVGFALSKLSEQEAEETLAALHAMEEVEADVALFLGKGEVN</sequence>
<protein>
    <submittedName>
        <fullName evidence="2">Putative hydrogenase isoenzymes formation protein</fullName>
    </submittedName>
</protein>
<dbReference type="NCBIfam" id="TIGR00074">
    <property type="entry name" value="hypC_hupF"/>
    <property type="match status" value="1"/>
</dbReference>
<evidence type="ECO:0000313" key="2">
    <source>
        <dbReference type="EMBL" id="SUP99338.1"/>
    </source>
</evidence>
<dbReference type="PANTHER" id="PTHR35177">
    <property type="entry name" value="HYDROGENASE MATURATION FACTOR HYBG"/>
    <property type="match status" value="1"/>
</dbReference>
<dbReference type="Proteomes" id="UP000255169">
    <property type="component" value="Unassembled WGS sequence"/>
</dbReference>
<dbReference type="PANTHER" id="PTHR35177:SF2">
    <property type="entry name" value="HYDROGENASE MATURATION FACTOR HYBG"/>
    <property type="match status" value="1"/>
</dbReference>
<gene>
    <name evidence="2" type="primary">hypC</name>
    <name evidence="2" type="ORF">NCTC10476_00568</name>
</gene>
<keyword evidence="3" id="KW-1185">Reference proteome</keyword>
<dbReference type="Pfam" id="PF01455">
    <property type="entry name" value="HupF_HypC"/>
    <property type="match status" value="1"/>
</dbReference>
<proteinExistence type="inferred from homology"/>
<name>A0A380QLA1_YERRU</name>
<dbReference type="STRING" id="29486.UGYR_00705"/>
<dbReference type="PRINTS" id="PR00445">
    <property type="entry name" value="HUPFHYPC"/>
</dbReference>
<evidence type="ECO:0000313" key="3">
    <source>
        <dbReference type="Proteomes" id="UP000255169"/>
    </source>
</evidence>
<dbReference type="InterPro" id="IPR001109">
    <property type="entry name" value="Hydrogenase_HupF/HypC"/>
</dbReference>